<reference evidence="2" key="1">
    <citation type="submission" date="2022-05" db="EMBL/GenBank/DDBJ databases">
        <title>The Musa troglodytarum L. genome provides insights into the mechanism of non-climacteric behaviour and enrichment of carotenoids.</title>
        <authorList>
            <person name="Wang J."/>
        </authorList>
    </citation>
    <scope>NUCLEOTIDE SEQUENCE</scope>
    <source>
        <tissue evidence="2">Leaf</tissue>
    </source>
</reference>
<feature type="compositionally biased region" description="Basic and acidic residues" evidence="1">
    <location>
        <begin position="236"/>
        <end position="251"/>
    </location>
</feature>
<keyword evidence="3" id="KW-1185">Reference proteome</keyword>
<dbReference type="EMBL" id="CP097504">
    <property type="protein sequence ID" value="URD86546.1"/>
    <property type="molecule type" value="Genomic_DNA"/>
</dbReference>
<organism evidence="2 3">
    <name type="scientific">Musa troglodytarum</name>
    <name type="common">fe'i banana</name>
    <dbReference type="NCBI Taxonomy" id="320322"/>
    <lineage>
        <taxon>Eukaryota</taxon>
        <taxon>Viridiplantae</taxon>
        <taxon>Streptophyta</taxon>
        <taxon>Embryophyta</taxon>
        <taxon>Tracheophyta</taxon>
        <taxon>Spermatophyta</taxon>
        <taxon>Magnoliopsida</taxon>
        <taxon>Liliopsida</taxon>
        <taxon>Zingiberales</taxon>
        <taxon>Musaceae</taxon>
        <taxon>Musa</taxon>
    </lineage>
</organism>
<name>A0A9E7F0R8_9LILI</name>
<dbReference type="OrthoDB" id="10251424at2759"/>
<dbReference type="AlphaFoldDB" id="A0A9E7F0R8"/>
<feature type="region of interest" description="Disordered" evidence="1">
    <location>
        <begin position="179"/>
        <end position="251"/>
    </location>
</feature>
<gene>
    <name evidence="2" type="ORF">MUK42_27944</name>
</gene>
<dbReference type="Proteomes" id="UP001055439">
    <property type="component" value="Chromosome 2"/>
</dbReference>
<feature type="compositionally biased region" description="Basic and acidic residues" evidence="1">
    <location>
        <begin position="210"/>
        <end position="225"/>
    </location>
</feature>
<feature type="compositionally biased region" description="Gly residues" evidence="1">
    <location>
        <begin position="188"/>
        <end position="209"/>
    </location>
</feature>
<feature type="compositionally biased region" description="Gly residues" evidence="1">
    <location>
        <begin position="117"/>
        <end position="146"/>
    </location>
</feature>
<evidence type="ECO:0000256" key="1">
    <source>
        <dbReference type="SAM" id="MobiDB-lite"/>
    </source>
</evidence>
<evidence type="ECO:0000313" key="3">
    <source>
        <dbReference type="Proteomes" id="UP001055439"/>
    </source>
</evidence>
<evidence type="ECO:0000313" key="2">
    <source>
        <dbReference type="EMBL" id="URD86546.1"/>
    </source>
</evidence>
<proteinExistence type="predicted"/>
<protein>
    <submittedName>
        <fullName evidence="2">Uncharacterized protein</fullName>
    </submittedName>
</protein>
<accession>A0A9E7F0R8</accession>
<feature type="region of interest" description="Disordered" evidence="1">
    <location>
        <begin position="108"/>
        <end position="155"/>
    </location>
</feature>
<sequence length="251" mass="25852">TTKEVKIINFYLFHLSEDDIPLPLNALVIKARVLKYVRKDLQRLGHIIIQHLGVAGGLLPRCVSIQMTTHVLDLLLQLLHRPRFCALEDHVLQEVRGPVSLIGLESAPGIDPHADGGRTGGKGGFGGDAETVGEGGDAGLRGGQDGGMVSEGSVGGGVAEEAGFRVVEALDLGSDGLGEAIVEHHGGPGRGGGEVRGGEGGGGRGGGGSAREEEGVSRESEELTSRHGGTGQGEAGGEREKPMDPASERSI</sequence>
<feature type="non-terminal residue" evidence="2">
    <location>
        <position position="1"/>
    </location>
</feature>